<dbReference type="Gene3D" id="3.30.450.40">
    <property type="match status" value="1"/>
</dbReference>
<dbReference type="SMART" id="SM00331">
    <property type="entry name" value="PP2C_SIG"/>
    <property type="match status" value="1"/>
</dbReference>
<comment type="caution">
    <text evidence="4">The sequence shown here is derived from an EMBL/GenBank/DDBJ whole genome shotgun (WGS) entry which is preliminary data.</text>
</comment>
<evidence type="ECO:0000313" key="4">
    <source>
        <dbReference type="EMBL" id="GAA2143503.1"/>
    </source>
</evidence>
<proteinExistence type="predicted"/>
<sequence>MHPETSDREAVTDALADPAAAALATGRLDLLRAVADHLPVGIALLDPELRRRYRNPAFRRAGLLGPEAEPARTSPVREVLGRVLADGRPRELAADGPDTAPGGPPVRVRRLVLDGRVAGLLLVLPAPTGPLERQRQELARAHARLALLDSAAERIGSTLDIDTTCAELAGFAVPALADLAAVDVLPSDSAGHPGGPRTGLPRLRRAAARAARPGPGAEAFGLGGPVRYREGSAVARSLEQGRPVIADVRSDEELARAAGHAATEAVYRSARIGSVLAVPLTARGQLVGVLSLARGPSRGFTEDDAELIADLARRAATSIDNAGRFTRSQGIAVELQRALLAEPGSPHPNLELASRYLPSGTSSVVGGDWYETVRLPFGRTLLVMGDVMGHGVEAAVDMSTYRSNLRYVAAMDLPPHRILRQLDEVISASDSARPATCLLALADPARNRWTFSSAGHLPPALITADRPTELIEVPTGPPLGTGFGGYQQTVRELVPAQVLLLYTDGLVERRGEDIDVSLARLAALRLAADGPLDGVLDAVLAGVTPHAAEDDVALLAARVRPR</sequence>
<dbReference type="SUPFAM" id="SSF55781">
    <property type="entry name" value="GAF domain-like"/>
    <property type="match status" value="1"/>
</dbReference>
<accession>A0ABP5LBJ4</accession>
<feature type="domain" description="PPM-type phosphatase" evidence="3">
    <location>
        <begin position="347"/>
        <end position="559"/>
    </location>
</feature>
<protein>
    <submittedName>
        <fullName evidence="4">SpoIIE family protein phosphatase</fullName>
    </submittedName>
</protein>
<gene>
    <name evidence="4" type="ORF">GCM10009760_29990</name>
</gene>
<evidence type="ECO:0000313" key="5">
    <source>
        <dbReference type="Proteomes" id="UP001422759"/>
    </source>
</evidence>
<keyword evidence="1" id="KW-0378">Hydrolase</keyword>
<dbReference type="InterPro" id="IPR052016">
    <property type="entry name" value="Bact_Sigma-Reg"/>
</dbReference>
<organism evidence="4 5">
    <name type="scientific">Kitasatospora kazusensis</name>
    <dbReference type="NCBI Taxonomy" id="407974"/>
    <lineage>
        <taxon>Bacteria</taxon>
        <taxon>Bacillati</taxon>
        <taxon>Actinomycetota</taxon>
        <taxon>Actinomycetes</taxon>
        <taxon>Kitasatosporales</taxon>
        <taxon>Streptomycetaceae</taxon>
        <taxon>Kitasatospora</taxon>
    </lineage>
</organism>
<dbReference type="InterPro" id="IPR036457">
    <property type="entry name" value="PPM-type-like_dom_sf"/>
</dbReference>
<dbReference type="Pfam" id="PF07228">
    <property type="entry name" value="SpoIIE"/>
    <property type="match status" value="1"/>
</dbReference>
<dbReference type="InterPro" id="IPR001932">
    <property type="entry name" value="PPM-type_phosphatase-like_dom"/>
</dbReference>
<evidence type="ECO:0000259" key="3">
    <source>
        <dbReference type="SMART" id="SM00331"/>
    </source>
</evidence>
<dbReference type="EMBL" id="BAAANT010000014">
    <property type="protein sequence ID" value="GAA2143503.1"/>
    <property type="molecule type" value="Genomic_DNA"/>
</dbReference>
<dbReference type="InterPro" id="IPR003018">
    <property type="entry name" value="GAF"/>
</dbReference>
<evidence type="ECO:0000259" key="2">
    <source>
        <dbReference type="SMART" id="SM00065"/>
    </source>
</evidence>
<dbReference type="InterPro" id="IPR029016">
    <property type="entry name" value="GAF-like_dom_sf"/>
</dbReference>
<dbReference type="PANTHER" id="PTHR43156">
    <property type="entry name" value="STAGE II SPORULATION PROTEIN E-RELATED"/>
    <property type="match status" value="1"/>
</dbReference>
<dbReference type="Pfam" id="PF01590">
    <property type="entry name" value="GAF"/>
    <property type="match status" value="1"/>
</dbReference>
<name>A0ABP5LBJ4_9ACTN</name>
<dbReference type="SMART" id="SM00065">
    <property type="entry name" value="GAF"/>
    <property type="match status" value="1"/>
</dbReference>
<evidence type="ECO:0000256" key="1">
    <source>
        <dbReference type="ARBA" id="ARBA00022801"/>
    </source>
</evidence>
<dbReference type="Proteomes" id="UP001422759">
    <property type="component" value="Unassembled WGS sequence"/>
</dbReference>
<dbReference type="PANTHER" id="PTHR43156:SF2">
    <property type="entry name" value="STAGE II SPORULATION PROTEIN E"/>
    <property type="match status" value="1"/>
</dbReference>
<dbReference type="SUPFAM" id="SSF81606">
    <property type="entry name" value="PP2C-like"/>
    <property type="match status" value="1"/>
</dbReference>
<dbReference type="Gene3D" id="3.60.40.10">
    <property type="entry name" value="PPM-type phosphatase domain"/>
    <property type="match status" value="1"/>
</dbReference>
<dbReference type="Gene3D" id="3.30.450.20">
    <property type="entry name" value="PAS domain"/>
    <property type="match status" value="1"/>
</dbReference>
<feature type="domain" description="GAF" evidence="2">
    <location>
        <begin position="160"/>
        <end position="329"/>
    </location>
</feature>
<reference evidence="5" key="1">
    <citation type="journal article" date="2019" name="Int. J. Syst. Evol. Microbiol.">
        <title>The Global Catalogue of Microorganisms (GCM) 10K type strain sequencing project: providing services to taxonomists for standard genome sequencing and annotation.</title>
        <authorList>
            <consortium name="The Broad Institute Genomics Platform"/>
            <consortium name="The Broad Institute Genome Sequencing Center for Infectious Disease"/>
            <person name="Wu L."/>
            <person name="Ma J."/>
        </authorList>
    </citation>
    <scope>NUCLEOTIDE SEQUENCE [LARGE SCALE GENOMIC DNA]</scope>
    <source>
        <strain evidence="5">JCM 14560</strain>
    </source>
</reference>
<dbReference type="RefSeq" id="WP_344464976.1">
    <property type="nucleotide sequence ID" value="NZ_BAAANT010000014.1"/>
</dbReference>
<keyword evidence="5" id="KW-1185">Reference proteome</keyword>